<protein>
    <submittedName>
        <fullName evidence="1">Uncharacterized protein</fullName>
    </submittedName>
</protein>
<accession>A0A6G9AY96</accession>
<evidence type="ECO:0000313" key="1">
    <source>
        <dbReference type="EMBL" id="QIP17336.1"/>
    </source>
</evidence>
<dbReference type="AlphaFoldDB" id="A0A6G9AY96"/>
<name>A0A6G9AY96_9BACT</name>
<keyword evidence="2" id="KW-1185">Reference proteome</keyword>
<sequence length="121" mass="13961">MILQPIDNEYAKRLIEKLLDVNSVEERLYYAGLANKLLALVSLTGSIDETAAILVAVVNQAYLINESTEWVEQELRFEEGVASVGDRKWMLHAEFNTDEDIDQALDLYNIRLRRKIKTELY</sequence>
<proteinExistence type="predicted"/>
<gene>
    <name evidence="1" type="ORF">G8759_34200</name>
</gene>
<dbReference type="KEGG" id="spib:G8759_34200"/>
<dbReference type="RefSeq" id="WP_167218095.1">
    <property type="nucleotide sequence ID" value="NZ_CP050063.1"/>
</dbReference>
<evidence type="ECO:0000313" key="2">
    <source>
        <dbReference type="Proteomes" id="UP000501802"/>
    </source>
</evidence>
<reference evidence="1 2" key="1">
    <citation type="submission" date="2020-03" db="EMBL/GenBank/DDBJ databases">
        <authorList>
            <person name="Kim M.K."/>
        </authorList>
    </citation>
    <scope>NUCLEOTIDE SEQUENCE [LARGE SCALE GENOMIC DNA]</scope>
    <source>
        <strain evidence="1 2">BT328</strain>
    </source>
</reference>
<dbReference type="EMBL" id="CP050063">
    <property type="protein sequence ID" value="QIP17336.1"/>
    <property type="molecule type" value="Genomic_DNA"/>
</dbReference>
<organism evidence="1 2">
    <name type="scientific">Spirosoma aureum</name>
    <dbReference type="NCBI Taxonomy" id="2692134"/>
    <lineage>
        <taxon>Bacteria</taxon>
        <taxon>Pseudomonadati</taxon>
        <taxon>Bacteroidota</taxon>
        <taxon>Cytophagia</taxon>
        <taxon>Cytophagales</taxon>
        <taxon>Cytophagaceae</taxon>
        <taxon>Spirosoma</taxon>
    </lineage>
</organism>
<dbReference type="Proteomes" id="UP000501802">
    <property type="component" value="Chromosome"/>
</dbReference>